<dbReference type="RefSeq" id="WP_148322570.1">
    <property type="nucleotide sequence ID" value="NZ_JACJLL010000069.1"/>
</dbReference>
<dbReference type="Gene3D" id="1.25.40.10">
    <property type="entry name" value="Tetratricopeptide repeat domain"/>
    <property type="match status" value="1"/>
</dbReference>
<comment type="caution">
    <text evidence="3">The sequence shown here is derived from an EMBL/GenBank/DDBJ whole genome shotgun (WGS) entry which is preliminary data.</text>
</comment>
<dbReference type="PANTHER" id="PTHR43630:SF2">
    <property type="entry name" value="GLYCOSYLTRANSFERASE"/>
    <property type="match status" value="1"/>
</dbReference>
<evidence type="ECO:0000256" key="1">
    <source>
        <dbReference type="PROSITE-ProRule" id="PRU00339"/>
    </source>
</evidence>
<dbReference type="PROSITE" id="PS50005">
    <property type="entry name" value="TPR"/>
    <property type="match status" value="1"/>
</dbReference>
<evidence type="ECO:0000313" key="3">
    <source>
        <dbReference type="EMBL" id="MBM6819885.1"/>
    </source>
</evidence>
<proteinExistence type="predicted"/>
<dbReference type="PANTHER" id="PTHR43630">
    <property type="entry name" value="POLY-BETA-1,6-N-ACETYL-D-GLUCOSAMINE SYNTHASE"/>
    <property type="match status" value="1"/>
</dbReference>
<evidence type="ECO:0000313" key="4">
    <source>
        <dbReference type="Proteomes" id="UP000767334"/>
    </source>
</evidence>
<dbReference type="SUPFAM" id="SSF48452">
    <property type="entry name" value="TPR-like"/>
    <property type="match status" value="1"/>
</dbReference>
<dbReference type="InterPro" id="IPR029044">
    <property type="entry name" value="Nucleotide-diphossugar_trans"/>
</dbReference>
<dbReference type="EMBL" id="JACJLL010000069">
    <property type="protein sequence ID" value="MBM6819885.1"/>
    <property type="molecule type" value="Genomic_DNA"/>
</dbReference>
<name>A0ABS2FH37_9CLOT</name>
<feature type="domain" description="Glycosyltransferase 2-like" evidence="2">
    <location>
        <begin position="8"/>
        <end position="136"/>
    </location>
</feature>
<dbReference type="SUPFAM" id="SSF53448">
    <property type="entry name" value="Nucleotide-diphospho-sugar transferases"/>
    <property type="match status" value="1"/>
</dbReference>
<dbReference type="InterPro" id="IPR011990">
    <property type="entry name" value="TPR-like_helical_dom_sf"/>
</dbReference>
<dbReference type="Pfam" id="PF00535">
    <property type="entry name" value="Glycos_transf_2"/>
    <property type="match status" value="1"/>
</dbReference>
<dbReference type="CDD" id="cd02511">
    <property type="entry name" value="Beta4Glucosyltransferase"/>
    <property type="match status" value="1"/>
</dbReference>
<dbReference type="Proteomes" id="UP000767334">
    <property type="component" value="Unassembled WGS sequence"/>
</dbReference>
<accession>A0ABS2FH37</accession>
<keyword evidence="4" id="KW-1185">Reference proteome</keyword>
<dbReference type="InterPro" id="IPR001173">
    <property type="entry name" value="Glyco_trans_2-like"/>
</dbReference>
<protein>
    <submittedName>
        <fullName evidence="3">Glycosyltransferase family 2 protein</fullName>
    </submittedName>
</protein>
<sequence>MKRKVSLSLCMIVKDEAKTLWRCLNSVKSFISEIIIVDTGSKDETKEIASKFNSKIYDFKWINDFSAARNFAFSKATSDYIMWLDGDDYINDDDIKKIESLLENMDDSYDYVSAEYILARSNDGKVTTSLRRNRIVRRKCGFVWIGNVHEYLEVYGKGLEGNFAIEHGKVKEYTDRNLKIFKDMEKTNKKFTPRDMYYYANELFDNKYYNEAIKQYRKFIDTKQGWIEDVKGAYLRIINALNIIDNKERIPDIAFESFKIDTPTAEIACSLGNYYMEKQNFKQAAFWYRVALDSRPDSYNMALSNSDYYTWIPSLQLCVCYYNLGKIKCAYFFNELASTFNGEAEKILYNRGVFERDFKELKIEPPKLEYPLKLSDYIKYL</sequence>
<dbReference type="Gene3D" id="3.90.550.10">
    <property type="entry name" value="Spore Coat Polysaccharide Biosynthesis Protein SpsA, Chain A"/>
    <property type="match status" value="1"/>
</dbReference>
<keyword evidence="1" id="KW-0802">TPR repeat</keyword>
<dbReference type="InterPro" id="IPR019734">
    <property type="entry name" value="TPR_rpt"/>
</dbReference>
<feature type="repeat" description="TPR" evidence="1">
    <location>
        <begin position="265"/>
        <end position="298"/>
    </location>
</feature>
<evidence type="ECO:0000259" key="2">
    <source>
        <dbReference type="Pfam" id="PF00535"/>
    </source>
</evidence>
<reference evidence="3 4" key="1">
    <citation type="journal article" date="2021" name="Sci. Rep.">
        <title>The distribution of antibiotic resistance genes in chicken gut microbiota commensals.</title>
        <authorList>
            <person name="Juricova H."/>
            <person name="Matiasovicova J."/>
            <person name="Kubasova T."/>
            <person name="Cejkova D."/>
            <person name="Rychlik I."/>
        </authorList>
    </citation>
    <scope>NUCLEOTIDE SEQUENCE [LARGE SCALE GENOMIC DNA]</scope>
    <source>
        <strain evidence="3 4">An435</strain>
    </source>
</reference>
<gene>
    <name evidence="3" type="ORF">H6A19_11150</name>
</gene>
<organism evidence="3 4">
    <name type="scientific">Clostridium saudiense</name>
    <dbReference type="NCBI Taxonomy" id="1414720"/>
    <lineage>
        <taxon>Bacteria</taxon>
        <taxon>Bacillati</taxon>
        <taxon>Bacillota</taxon>
        <taxon>Clostridia</taxon>
        <taxon>Eubacteriales</taxon>
        <taxon>Clostridiaceae</taxon>
        <taxon>Clostridium</taxon>
    </lineage>
</organism>